<dbReference type="EMBL" id="BDQV01000446">
    <property type="protein sequence ID" value="GAY65046.1"/>
    <property type="molecule type" value="Genomic_DNA"/>
</dbReference>
<reference evidence="1 2" key="1">
    <citation type="journal article" date="2017" name="Front. Genet.">
        <title>Draft sequencing of the heterozygous diploid genome of Satsuma (Citrus unshiu Marc.) using a hybrid assembly approach.</title>
        <authorList>
            <person name="Shimizu T."/>
            <person name="Tanizawa Y."/>
            <person name="Mochizuki T."/>
            <person name="Nagasaki H."/>
            <person name="Yoshioka T."/>
            <person name="Toyoda A."/>
            <person name="Fujiyama A."/>
            <person name="Kaminuma E."/>
            <person name="Nakamura Y."/>
        </authorList>
    </citation>
    <scope>NUCLEOTIDE SEQUENCE [LARGE SCALE GENOMIC DNA]</scope>
    <source>
        <strain evidence="2">cv. Miyagawa wase</strain>
    </source>
</reference>
<evidence type="ECO:0000313" key="2">
    <source>
        <dbReference type="Proteomes" id="UP000236630"/>
    </source>
</evidence>
<feature type="non-terminal residue" evidence="1">
    <location>
        <position position="193"/>
    </location>
</feature>
<keyword evidence="2" id="KW-1185">Reference proteome</keyword>
<protein>
    <submittedName>
        <fullName evidence="1">Uncharacterized protein</fullName>
    </submittedName>
</protein>
<dbReference type="AlphaFoldDB" id="A0A2H5QK92"/>
<feature type="non-terminal residue" evidence="1">
    <location>
        <position position="1"/>
    </location>
</feature>
<accession>A0A2H5QK92</accession>
<name>A0A2H5QK92_CITUN</name>
<comment type="caution">
    <text evidence="1">The sequence shown here is derived from an EMBL/GenBank/DDBJ whole genome shotgun (WGS) entry which is preliminary data.</text>
</comment>
<evidence type="ECO:0000313" key="1">
    <source>
        <dbReference type="EMBL" id="GAY65046.1"/>
    </source>
</evidence>
<dbReference type="Proteomes" id="UP000236630">
    <property type="component" value="Unassembled WGS sequence"/>
</dbReference>
<gene>
    <name evidence="1" type="ORF">CUMW_238230</name>
</gene>
<sequence>KPLSSVTASSLFVATSSFHHASSRQASLSCHNRRRTAPLPANQPPKLTVVLAIHHHNTLPLPANTPQNLLKTSSHSVQVSNLAASSLKVYLQSPIIFVGIHWFVEQFCQTDGVSRHNSLKLRKDDDLYLICYLAGCHLALTRNQKREEYKDMGFEVGCDEYTLWMIFRNFLMSGLHMLPSDDPLRPHKDAYRK</sequence>
<proteinExistence type="predicted"/>
<organism evidence="1 2">
    <name type="scientific">Citrus unshiu</name>
    <name type="common">Satsuma mandarin</name>
    <name type="synonym">Citrus nobilis var. unshiu</name>
    <dbReference type="NCBI Taxonomy" id="55188"/>
    <lineage>
        <taxon>Eukaryota</taxon>
        <taxon>Viridiplantae</taxon>
        <taxon>Streptophyta</taxon>
        <taxon>Embryophyta</taxon>
        <taxon>Tracheophyta</taxon>
        <taxon>Spermatophyta</taxon>
        <taxon>Magnoliopsida</taxon>
        <taxon>eudicotyledons</taxon>
        <taxon>Gunneridae</taxon>
        <taxon>Pentapetalae</taxon>
        <taxon>rosids</taxon>
        <taxon>malvids</taxon>
        <taxon>Sapindales</taxon>
        <taxon>Rutaceae</taxon>
        <taxon>Aurantioideae</taxon>
        <taxon>Citrus</taxon>
    </lineage>
</organism>